<feature type="compositionally biased region" description="Low complexity" evidence="2">
    <location>
        <begin position="423"/>
        <end position="447"/>
    </location>
</feature>
<sequence>MKFLFVHQNFPGQFLHIVRHLIRSGTHEVVFISENNDNVISGVRRVIYRKPVSPPDATHPGAREFALALSRADAVAQAASTLKGLGFTPDIIIGHHGWGELLNLHDIFPASPILGYFEFFYHSDGFDVGFDPEFPTMPDMLPRIRAKNAINLVALNNPGWGQTPTLFQRSTYPSWALDKISVLREGVDLDLCSPDPKAARHTLHIKDVTISPKDRLITYVARDLEPYRGFHVFMRSLPRILKECPKARVVLVGGDGVSYGARLAHTTWRQYMLAELQGQLDLDRVHFVGKVTYDEFRALLKRSDAHVYLTYPFVASWSLREAMAMGCAIVGSATEPVNEFIEDGSTGLLAPFLEARKIADAVLTLLDNRKQAQMLREAARTQAEATLCLNDYLTRYEDLIEQVSGLSPSADVAPQPRKRSPRKPVAQSAAASKKSSPSKAVPKTPVSAKSRSGTLLPT</sequence>
<evidence type="ECO:0000313" key="6">
    <source>
        <dbReference type="Proteomes" id="UP000188937"/>
    </source>
</evidence>
<keyword evidence="1 5" id="KW-0808">Transferase</keyword>
<evidence type="ECO:0000313" key="5">
    <source>
        <dbReference type="EMBL" id="AQS85722.1"/>
    </source>
</evidence>
<keyword evidence="6" id="KW-1185">Reference proteome</keyword>
<evidence type="ECO:0000256" key="2">
    <source>
        <dbReference type="SAM" id="MobiDB-lite"/>
    </source>
</evidence>
<accession>A0A1U9KIT4</accession>
<evidence type="ECO:0000256" key="1">
    <source>
        <dbReference type="ARBA" id="ARBA00022679"/>
    </source>
</evidence>
<proteinExistence type="predicted"/>
<dbReference type="Pfam" id="PF00534">
    <property type="entry name" value="Glycos_transf_1"/>
    <property type="match status" value="1"/>
</dbReference>
<dbReference type="CDD" id="cd03818">
    <property type="entry name" value="GT4_ExpC-like"/>
    <property type="match status" value="1"/>
</dbReference>
<dbReference type="PANTHER" id="PTHR46401">
    <property type="entry name" value="GLYCOSYLTRANSFERASE WBBK-RELATED"/>
    <property type="match status" value="1"/>
</dbReference>
<feature type="domain" description="Glycosyl transferase family 4" evidence="4">
    <location>
        <begin position="26"/>
        <end position="190"/>
    </location>
</feature>
<evidence type="ECO:0000259" key="3">
    <source>
        <dbReference type="Pfam" id="PF00534"/>
    </source>
</evidence>
<dbReference type="RefSeq" id="WP_077813771.1">
    <property type="nucleotide sequence ID" value="NZ_CP014692.1"/>
</dbReference>
<dbReference type="SUPFAM" id="SSF53756">
    <property type="entry name" value="UDP-Glycosyltransferase/glycogen phosphorylase"/>
    <property type="match status" value="1"/>
</dbReference>
<evidence type="ECO:0000259" key="4">
    <source>
        <dbReference type="Pfam" id="PF12000"/>
    </source>
</evidence>
<dbReference type="GO" id="GO:0009103">
    <property type="term" value="P:lipopolysaccharide biosynthetic process"/>
    <property type="evidence" value="ECO:0007669"/>
    <property type="project" value="TreeGrafter"/>
</dbReference>
<dbReference type="Proteomes" id="UP000188937">
    <property type="component" value="Chromosome"/>
</dbReference>
<feature type="compositionally biased region" description="Polar residues" evidence="2">
    <location>
        <begin position="449"/>
        <end position="458"/>
    </location>
</feature>
<dbReference type="AlphaFoldDB" id="A0A1U9KIT4"/>
<reference evidence="5 6" key="1">
    <citation type="submission" date="2016-03" db="EMBL/GenBank/DDBJ databases">
        <title>Acetic acid bacteria sequencing.</title>
        <authorList>
            <person name="Brandt J."/>
            <person name="Jakob F."/>
            <person name="Vogel R.F."/>
        </authorList>
    </citation>
    <scope>NUCLEOTIDE SEQUENCE [LARGE SCALE GENOMIC DNA]</scope>
    <source>
        <strain evidence="5 6">TMW2.1153</strain>
    </source>
</reference>
<gene>
    <name evidence="5" type="ORF">A0U92_14140</name>
</gene>
<feature type="domain" description="Glycosyl transferase family 1" evidence="3">
    <location>
        <begin position="207"/>
        <end position="381"/>
    </location>
</feature>
<feature type="region of interest" description="Disordered" evidence="2">
    <location>
        <begin position="407"/>
        <end position="458"/>
    </location>
</feature>
<dbReference type="InterPro" id="IPR001296">
    <property type="entry name" value="Glyco_trans_1"/>
</dbReference>
<dbReference type="Gene3D" id="3.40.50.2000">
    <property type="entry name" value="Glycogen Phosphorylase B"/>
    <property type="match status" value="2"/>
</dbReference>
<dbReference type="KEGG" id="aace:A0U92_14140"/>
<dbReference type="Pfam" id="PF12000">
    <property type="entry name" value="Glyco_trans_4_3"/>
    <property type="match status" value="1"/>
</dbReference>
<organism evidence="5 6">
    <name type="scientific">Acetobacter aceti</name>
    <dbReference type="NCBI Taxonomy" id="435"/>
    <lineage>
        <taxon>Bacteria</taxon>
        <taxon>Pseudomonadati</taxon>
        <taxon>Pseudomonadota</taxon>
        <taxon>Alphaproteobacteria</taxon>
        <taxon>Acetobacterales</taxon>
        <taxon>Acetobacteraceae</taxon>
        <taxon>Acetobacter</taxon>
        <taxon>Acetobacter subgen. Acetobacter</taxon>
    </lineage>
</organism>
<dbReference type="OrthoDB" id="9793726at2"/>
<protein>
    <submittedName>
        <fullName evidence="5">Glycosyl transferase</fullName>
    </submittedName>
</protein>
<dbReference type="PANTHER" id="PTHR46401:SF2">
    <property type="entry name" value="GLYCOSYLTRANSFERASE WBBK-RELATED"/>
    <property type="match status" value="1"/>
</dbReference>
<name>A0A1U9KIT4_ACEAC</name>
<dbReference type="GO" id="GO:0016757">
    <property type="term" value="F:glycosyltransferase activity"/>
    <property type="evidence" value="ECO:0007669"/>
    <property type="project" value="InterPro"/>
</dbReference>
<dbReference type="InterPro" id="IPR022623">
    <property type="entry name" value="Glyco_trans_4"/>
</dbReference>
<dbReference type="STRING" id="435.A0U92_14140"/>
<dbReference type="EMBL" id="CP014692">
    <property type="protein sequence ID" value="AQS85722.1"/>
    <property type="molecule type" value="Genomic_DNA"/>
</dbReference>